<protein>
    <submittedName>
        <fullName evidence="1">Transport protein</fullName>
    </submittedName>
</protein>
<sequence length="104" mass="11400">MERLTRSNNLQLQSIAAFLFKLSAIFRAVFSGNREETVRLFSGVACLGISKSVVIGLVISSRVSDSVVEDPGRKVARLTGRHHALYLLVVGTQSPVHDQNYGSR</sequence>
<evidence type="ECO:0000313" key="1">
    <source>
        <dbReference type="EMBL" id="AKA86819.1"/>
    </source>
</evidence>
<accession>A0A0E3MTY3</accession>
<proteinExistence type="predicted"/>
<reference evidence="1" key="1">
    <citation type="submission" date="2014-06" db="EMBL/GenBank/DDBJ databases">
        <title>Isolation and characterization of encoding halotolerant polycyclic aromatic hydrocarbon dioxygenase genes from Halophilic Bacterial Consortium degrading Phenanthrene.</title>
        <authorList>
            <person name="Hui W."/>
            <person name="Guang G."/>
        </authorList>
    </citation>
    <scope>NUCLEOTIDE SEQUENCE</scope>
</reference>
<organism evidence="1">
    <name type="scientific">bacterium enrichment culture</name>
    <dbReference type="NCBI Taxonomy" id="207831"/>
    <lineage>
        <taxon>Bacteria</taxon>
        <taxon>environmental samples</taxon>
    </lineage>
</organism>
<name>A0A0E3MTY3_9BACT</name>
<dbReference type="EMBL" id="KM025345">
    <property type="protein sequence ID" value="AKA86819.1"/>
    <property type="molecule type" value="Genomic_DNA"/>
</dbReference>
<dbReference type="AlphaFoldDB" id="A0A0E3MTY3"/>